<dbReference type="OrthoDB" id="9912846at2"/>
<dbReference type="KEGG" id="nfl:COO91_03352"/>
<dbReference type="EMBL" id="CP024785">
    <property type="protein sequence ID" value="AUB37407.1"/>
    <property type="molecule type" value="Genomic_DNA"/>
</dbReference>
<dbReference type="Proteomes" id="UP000232003">
    <property type="component" value="Chromosome"/>
</dbReference>
<gene>
    <name evidence="1" type="ORF">COO91_03352</name>
</gene>
<reference evidence="1 2" key="1">
    <citation type="submission" date="2017-11" db="EMBL/GenBank/DDBJ databases">
        <title>Complete genome of a free-living desiccation-tolerant cyanobacterium and its photosynthetic adaptation to extreme terrestrial habitat.</title>
        <authorList>
            <person name="Shang J."/>
        </authorList>
    </citation>
    <scope>NUCLEOTIDE SEQUENCE [LARGE SCALE GENOMIC DNA]</scope>
    <source>
        <strain evidence="1 2">CCNUN1</strain>
    </source>
</reference>
<organism evidence="1 2">
    <name type="scientific">Nostoc flagelliforme CCNUN1</name>
    <dbReference type="NCBI Taxonomy" id="2038116"/>
    <lineage>
        <taxon>Bacteria</taxon>
        <taxon>Bacillati</taxon>
        <taxon>Cyanobacteriota</taxon>
        <taxon>Cyanophyceae</taxon>
        <taxon>Nostocales</taxon>
        <taxon>Nostocaceae</taxon>
        <taxon>Nostoc</taxon>
    </lineage>
</organism>
<keyword evidence="2" id="KW-1185">Reference proteome</keyword>
<proteinExistence type="predicted"/>
<evidence type="ECO:0000313" key="1">
    <source>
        <dbReference type="EMBL" id="AUB37407.1"/>
    </source>
</evidence>
<protein>
    <submittedName>
        <fullName evidence="1">Uncharacterized protein</fullName>
    </submittedName>
</protein>
<sequence length="91" mass="9872">MAQMRQKQLIDAYQSAAPIASLGLALCYLKGVKNPDSGWFNPYEQKLLQQSARLSVSQATALVFLDLAQEGLLPTWVGPLVDLELIRAAAG</sequence>
<name>A0A2K8SPP7_9NOSO</name>
<dbReference type="AlphaFoldDB" id="A0A2K8SPP7"/>
<accession>A0A2K8SPP7</accession>
<evidence type="ECO:0000313" key="2">
    <source>
        <dbReference type="Proteomes" id="UP000232003"/>
    </source>
</evidence>
<dbReference type="RefSeq" id="WP_100899053.1">
    <property type="nucleotide sequence ID" value="NZ_CAWNNC010000001.1"/>
</dbReference>